<dbReference type="AlphaFoldDB" id="A0AAV6TSA5"/>
<dbReference type="PANTHER" id="PTHR22954">
    <property type="entry name" value="RETROVIRAL PROTEASE-RELATED"/>
    <property type="match status" value="1"/>
</dbReference>
<evidence type="ECO:0000313" key="2">
    <source>
        <dbReference type="Proteomes" id="UP000827092"/>
    </source>
</evidence>
<name>A0AAV6TSA5_9ARAC</name>
<reference evidence="1 2" key="1">
    <citation type="journal article" date="2022" name="Nat. Ecol. Evol.">
        <title>A masculinizing supergene underlies an exaggerated male reproductive morph in a spider.</title>
        <authorList>
            <person name="Hendrickx F."/>
            <person name="De Corte Z."/>
            <person name="Sonet G."/>
            <person name="Van Belleghem S.M."/>
            <person name="Kostlbacher S."/>
            <person name="Vangestel C."/>
        </authorList>
    </citation>
    <scope>NUCLEOTIDE SEQUENCE [LARGE SCALE GENOMIC DNA]</scope>
    <source>
        <strain evidence="1">W744_W776</strain>
    </source>
</reference>
<gene>
    <name evidence="1" type="ORF">JTE90_002576</name>
</gene>
<dbReference type="PANTHER" id="PTHR22954:SF3">
    <property type="entry name" value="PROTEIN CBG08539"/>
    <property type="match status" value="1"/>
</dbReference>
<proteinExistence type="predicted"/>
<dbReference type="EMBL" id="JAFNEN010001136">
    <property type="protein sequence ID" value="KAG8174814.1"/>
    <property type="molecule type" value="Genomic_DNA"/>
</dbReference>
<dbReference type="InterPro" id="IPR005312">
    <property type="entry name" value="DUF1759"/>
</dbReference>
<dbReference type="Pfam" id="PF03564">
    <property type="entry name" value="DUF1759"/>
    <property type="match status" value="1"/>
</dbReference>
<sequence length="460" mass="52130">MSATEKDLVGKRGRAKTAITRTLRFIESSTNFDASELKIRSERLDLSFNDFQKLDEQLSEELSEIATVEDYFKAKSLLKNALSGCQKTNQQTTSTVEVILQQLADQQKTLTDLFNPQTTRSKESYLPAINIPTLSENYIEWNSFKDLYTSSVHENEVLTDIQKFHYLKGLLRNEAATLIRHIPVSESTYKEAFDKRVERFDRKKIIVSSLVKTFMEQPAVSAADEKSLRNYADTADEVLRSLRAISKEATSRDPWPGLSMNPAWLIHILLEKVDPETRLQSQTSSATDFPTTDQFLTFCVRQGVSHKEAGTTKASLLNPYVKSVKYKKRSFKTEYDVEGAIKYLQNEYAHYLSLDSRNSQISSRQETETAKESTIRDLLSFLDDPVATANPTSDDIIDVRQYVEIPKLDIQKIHYYLTIGRSQLAKLKYLAIPATSCPAECIFSAASFEGTTKSLGKQAP</sequence>
<evidence type="ECO:0008006" key="3">
    <source>
        <dbReference type="Google" id="ProtNLM"/>
    </source>
</evidence>
<comment type="caution">
    <text evidence="1">The sequence shown here is derived from an EMBL/GenBank/DDBJ whole genome shotgun (WGS) entry which is preliminary data.</text>
</comment>
<organism evidence="1 2">
    <name type="scientific">Oedothorax gibbosus</name>
    <dbReference type="NCBI Taxonomy" id="931172"/>
    <lineage>
        <taxon>Eukaryota</taxon>
        <taxon>Metazoa</taxon>
        <taxon>Ecdysozoa</taxon>
        <taxon>Arthropoda</taxon>
        <taxon>Chelicerata</taxon>
        <taxon>Arachnida</taxon>
        <taxon>Araneae</taxon>
        <taxon>Araneomorphae</taxon>
        <taxon>Entelegynae</taxon>
        <taxon>Araneoidea</taxon>
        <taxon>Linyphiidae</taxon>
        <taxon>Erigoninae</taxon>
        <taxon>Oedothorax</taxon>
    </lineage>
</organism>
<evidence type="ECO:0000313" key="1">
    <source>
        <dbReference type="EMBL" id="KAG8174814.1"/>
    </source>
</evidence>
<keyword evidence="2" id="KW-1185">Reference proteome</keyword>
<dbReference type="Proteomes" id="UP000827092">
    <property type="component" value="Unassembled WGS sequence"/>
</dbReference>
<accession>A0AAV6TSA5</accession>
<protein>
    <recommendedName>
        <fullName evidence="3">HAT C-terminal dimerisation domain-containing protein</fullName>
    </recommendedName>
</protein>